<evidence type="ECO:0000313" key="2">
    <source>
        <dbReference type="Proteomes" id="UP000288716"/>
    </source>
</evidence>
<dbReference type="Proteomes" id="UP000288716">
    <property type="component" value="Unassembled WGS sequence"/>
</dbReference>
<sequence>MYCWSHWLLWTSLKRY</sequence>
<protein>
    <submittedName>
        <fullName evidence="1">Uncharacterized protein</fullName>
    </submittedName>
</protein>
<comment type="caution">
    <text evidence="1">The sequence shown here is derived from an EMBL/GenBank/DDBJ whole genome shotgun (WGS) entry which is preliminary data.</text>
</comment>
<gene>
    <name evidence="1" type="ORF">B4U80_02796</name>
</gene>
<evidence type="ECO:0000313" key="1">
    <source>
        <dbReference type="EMBL" id="RWS23217.1"/>
    </source>
</evidence>
<organism evidence="1 2">
    <name type="scientific">Leptotrombidium deliense</name>
    <dbReference type="NCBI Taxonomy" id="299467"/>
    <lineage>
        <taxon>Eukaryota</taxon>
        <taxon>Metazoa</taxon>
        <taxon>Ecdysozoa</taxon>
        <taxon>Arthropoda</taxon>
        <taxon>Chelicerata</taxon>
        <taxon>Arachnida</taxon>
        <taxon>Acari</taxon>
        <taxon>Acariformes</taxon>
        <taxon>Trombidiformes</taxon>
        <taxon>Prostigmata</taxon>
        <taxon>Anystina</taxon>
        <taxon>Parasitengona</taxon>
        <taxon>Trombiculoidea</taxon>
        <taxon>Trombiculidae</taxon>
        <taxon>Leptotrombidium</taxon>
    </lineage>
</organism>
<keyword evidence="2" id="KW-1185">Reference proteome</keyword>
<dbReference type="EMBL" id="NCKV01006886">
    <property type="protein sequence ID" value="RWS23217.1"/>
    <property type="molecule type" value="Genomic_DNA"/>
</dbReference>
<reference evidence="1 2" key="1">
    <citation type="journal article" date="2018" name="Gigascience">
        <title>Genomes of trombidid mites reveal novel predicted allergens and laterally-transferred genes associated with secondary metabolism.</title>
        <authorList>
            <person name="Dong X."/>
            <person name="Chaisiri K."/>
            <person name="Xia D."/>
            <person name="Armstrong S.D."/>
            <person name="Fang Y."/>
            <person name="Donnelly M.J."/>
            <person name="Kadowaki T."/>
            <person name="McGarry J.W."/>
            <person name="Darby A.C."/>
            <person name="Makepeace B.L."/>
        </authorList>
    </citation>
    <scope>NUCLEOTIDE SEQUENCE [LARGE SCALE GENOMIC DNA]</scope>
    <source>
        <strain evidence="1">UoL-UT</strain>
    </source>
</reference>
<dbReference type="AlphaFoldDB" id="A0A443S6R0"/>
<dbReference type="VEuPathDB" id="VectorBase:LDEU008823"/>
<accession>A0A443S6R0</accession>
<proteinExistence type="predicted"/>
<name>A0A443S6R0_9ACAR</name>